<dbReference type="InterPro" id="IPR039424">
    <property type="entry name" value="SBP_5"/>
</dbReference>
<dbReference type="PANTHER" id="PTHR30290:SF38">
    <property type="entry name" value="D,D-DIPEPTIDE-BINDING PERIPLASMIC PROTEIN DDPA-RELATED"/>
    <property type="match status" value="1"/>
</dbReference>
<dbReference type="SUPFAM" id="SSF53850">
    <property type="entry name" value="Periplasmic binding protein-like II"/>
    <property type="match status" value="1"/>
</dbReference>
<protein>
    <submittedName>
        <fullName evidence="6">ABC transporter substrate-binding protein</fullName>
    </submittedName>
</protein>
<feature type="signal peptide" evidence="4">
    <location>
        <begin position="1"/>
        <end position="25"/>
    </location>
</feature>
<evidence type="ECO:0000313" key="7">
    <source>
        <dbReference type="Proteomes" id="UP000316801"/>
    </source>
</evidence>
<dbReference type="AlphaFoldDB" id="A0A549TDS9"/>
<dbReference type="PIRSF" id="PIRSF002741">
    <property type="entry name" value="MppA"/>
    <property type="match status" value="1"/>
</dbReference>
<organism evidence="6 7">
    <name type="scientific">Rhizobium straminoryzae</name>
    <dbReference type="NCBI Taxonomy" id="1387186"/>
    <lineage>
        <taxon>Bacteria</taxon>
        <taxon>Pseudomonadati</taxon>
        <taxon>Pseudomonadota</taxon>
        <taxon>Alphaproteobacteria</taxon>
        <taxon>Hyphomicrobiales</taxon>
        <taxon>Rhizobiaceae</taxon>
        <taxon>Rhizobium/Agrobacterium group</taxon>
        <taxon>Rhizobium</taxon>
    </lineage>
</organism>
<dbReference type="GO" id="GO:0015833">
    <property type="term" value="P:peptide transport"/>
    <property type="evidence" value="ECO:0007669"/>
    <property type="project" value="TreeGrafter"/>
</dbReference>
<evidence type="ECO:0000256" key="2">
    <source>
        <dbReference type="ARBA" id="ARBA00005695"/>
    </source>
</evidence>
<reference evidence="6 7" key="1">
    <citation type="submission" date="2019-07" db="EMBL/GenBank/DDBJ databases">
        <title>Ln-dependent methylotrophs.</title>
        <authorList>
            <person name="Tani A."/>
        </authorList>
    </citation>
    <scope>NUCLEOTIDE SEQUENCE [LARGE SCALE GENOMIC DNA]</scope>
    <source>
        <strain evidence="6 7">SM12</strain>
    </source>
</reference>
<comment type="caution">
    <text evidence="6">The sequence shown here is derived from an EMBL/GenBank/DDBJ whole genome shotgun (WGS) entry which is preliminary data.</text>
</comment>
<dbReference type="InterPro" id="IPR000914">
    <property type="entry name" value="SBP_5_dom"/>
</dbReference>
<dbReference type="Pfam" id="PF00496">
    <property type="entry name" value="SBP_bac_5"/>
    <property type="match status" value="1"/>
</dbReference>
<evidence type="ECO:0000259" key="5">
    <source>
        <dbReference type="Pfam" id="PF00496"/>
    </source>
</evidence>
<comment type="similarity">
    <text evidence="2">Belongs to the bacterial solute-binding protein 5 family.</text>
</comment>
<dbReference type="GO" id="GO:1904680">
    <property type="term" value="F:peptide transmembrane transporter activity"/>
    <property type="evidence" value="ECO:0007669"/>
    <property type="project" value="TreeGrafter"/>
</dbReference>
<accession>A0A549TDS9</accession>
<sequence length="524" mass="57885">MLSKLIKTLAAATVLSFGVGVAAHAESVLRIRAVGDIQQMDPLLSTNYPMRDMSYLLWDTLFAMDANFDVKPQMVDTYSVSADGKVYDFTLRSGLIFHDGAPVTSADVIASVNRWMGKDSLGQEIAKRLDKIEATGATSFRITLKEPFAQLLNGLGRMTAYPLFIMPERIAKTPIGEKLPALIGSGPFKLVEWQPGVKFVVEKFKGYVPRSEPPSNLAGGKIAKVDRIERITIPDDTSAVNALLAGEIDFVTEIPYDQLPIVEADKNFAVAPKPLLGRSLQVVLNHTQPPFNDIKVRQAVQLALNQQDFMTTLLGDRKDLYKVCAAIFMCDAPYETDVNSDRYMKPDPEKAKALLKEAGYNGTPITFLHPTDQQFQRDMGTVLVQALRKAGFTVDDRQIDLATMFSRRNNKGTPAEGGWNMFLTAFGGDAMMDPLTNPYVTGACDKAFVGWPCDEELQARWKAFLLAGDQAARKAAAIKLQERSNEIVTFIPMGQHYGVAGWSKSVSGIIDSPLQLYWNIEKKQ</sequence>
<dbReference type="PANTHER" id="PTHR30290">
    <property type="entry name" value="PERIPLASMIC BINDING COMPONENT OF ABC TRANSPORTER"/>
    <property type="match status" value="1"/>
</dbReference>
<evidence type="ECO:0000256" key="1">
    <source>
        <dbReference type="ARBA" id="ARBA00004418"/>
    </source>
</evidence>
<dbReference type="RefSeq" id="WP_143124341.1">
    <property type="nucleotide sequence ID" value="NZ_VJMG01000015.1"/>
</dbReference>
<evidence type="ECO:0000256" key="3">
    <source>
        <dbReference type="ARBA" id="ARBA00022729"/>
    </source>
</evidence>
<proteinExistence type="inferred from homology"/>
<name>A0A549TDS9_9HYPH</name>
<dbReference type="GO" id="GO:0030288">
    <property type="term" value="C:outer membrane-bounded periplasmic space"/>
    <property type="evidence" value="ECO:0007669"/>
    <property type="project" value="UniProtKB-ARBA"/>
</dbReference>
<gene>
    <name evidence="6" type="ORF">FNA46_06690</name>
</gene>
<feature type="chain" id="PRO_5021806454" evidence="4">
    <location>
        <begin position="26"/>
        <end position="524"/>
    </location>
</feature>
<comment type="subcellular location">
    <subcellularLocation>
        <location evidence="1">Periplasm</location>
    </subcellularLocation>
</comment>
<dbReference type="InterPro" id="IPR030678">
    <property type="entry name" value="Peptide/Ni-bd"/>
</dbReference>
<evidence type="ECO:0000313" key="6">
    <source>
        <dbReference type="EMBL" id="TRL40231.1"/>
    </source>
</evidence>
<dbReference type="Proteomes" id="UP000316801">
    <property type="component" value="Unassembled WGS sequence"/>
</dbReference>
<dbReference type="CDD" id="cd08502">
    <property type="entry name" value="PBP2_NikA_DppA_OppA_like_16"/>
    <property type="match status" value="1"/>
</dbReference>
<keyword evidence="3 4" id="KW-0732">Signal</keyword>
<dbReference type="Gene3D" id="3.40.190.10">
    <property type="entry name" value="Periplasmic binding protein-like II"/>
    <property type="match status" value="1"/>
</dbReference>
<dbReference type="Gene3D" id="3.10.105.10">
    <property type="entry name" value="Dipeptide-binding Protein, Domain 3"/>
    <property type="match status" value="1"/>
</dbReference>
<dbReference type="GO" id="GO:0043190">
    <property type="term" value="C:ATP-binding cassette (ABC) transporter complex"/>
    <property type="evidence" value="ECO:0007669"/>
    <property type="project" value="InterPro"/>
</dbReference>
<evidence type="ECO:0000256" key="4">
    <source>
        <dbReference type="SAM" id="SignalP"/>
    </source>
</evidence>
<dbReference type="EMBL" id="VJMG01000015">
    <property type="protein sequence ID" value="TRL40231.1"/>
    <property type="molecule type" value="Genomic_DNA"/>
</dbReference>
<feature type="domain" description="Solute-binding protein family 5" evidence="5">
    <location>
        <begin position="70"/>
        <end position="443"/>
    </location>
</feature>
<keyword evidence="7" id="KW-1185">Reference proteome</keyword>